<dbReference type="KEGG" id="mmed:Mame_00436"/>
<dbReference type="OrthoDB" id="7343943at2"/>
<name>A0A1U9YWK7_9HYPH</name>
<dbReference type="eggNOG" id="ENOG5030H2I">
    <property type="taxonomic scope" value="Bacteria"/>
</dbReference>
<evidence type="ECO:0000313" key="2">
    <source>
        <dbReference type="Proteomes" id="UP000191135"/>
    </source>
</evidence>
<keyword evidence="2" id="KW-1185">Reference proteome</keyword>
<dbReference type="RefSeq" id="WP_018064568.1">
    <property type="nucleotide sequence ID" value="NZ_AQWH01000008.1"/>
</dbReference>
<dbReference type="EMBL" id="CP020330">
    <property type="protein sequence ID" value="AQZ49819.1"/>
    <property type="molecule type" value="Genomic_DNA"/>
</dbReference>
<evidence type="ECO:0000313" key="1">
    <source>
        <dbReference type="EMBL" id="AQZ49819.1"/>
    </source>
</evidence>
<dbReference type="AlphaFoldDB" id="A0A1U9YWK7"/>
<dbReference type="Gene3D" id="3.40.50.880">
    <property type="match status" value="1"/>
</dbReference>
<accession>A0A1U9YWK7</accession>
<protein>
    <submittedName>
        <fullName evidence="1">Uncharacterized protein</fullName>
    </submittedName>
</protein>
<dbReference type="InterPro" id="IPR029062">
    <property type="entry name" value="Class_I_gatase-like"/>
</dbReference>
<dbReference type="SUPFAM" id="SSF52317">
    <property type="entry name" value="Class I glutamine amidotransferase-like"/>
    <property type="match status" value="2"/>
</dbReference>
<dbReference type="Proteomes" id="UP000191135">
    <property type="component" value="Chromosome"/>
</dbReference>
<reference evidence="1 2" key="1">
    <citation type="submission" date="2017-03" db="EMBL/GenBank/DDBJ databases">
        <title>Foreign affairs: Plasmid Transfer between Roseobacters and Rhizobia.</title>
        <authorList>
            <person name="Bartling P."/>
            <person name="Bunk B."/>
            <person name="Overmann J."/>
            <person name="Brinkmann H."/>
            <person name="Petersen J."/>
        </authorList>
    </citation>
    <scope>NUCLEOTIDE SEQUENCE [LARGE SCALE GENOMIC DNA]</scope>
    <source>
        <strain evidence="1 2">MACL11</strain>
    </source>
</reference>
<proteinExistence type="predicted"/>
<sequence>MPDLRAPTKGIAYIHWGNSWQIRSFRDFRHHLDDLIYIDDLPKVDLSAYKAVVMPDAMDAEAARPHAGQLNAYLHNGGFLVVMLQGHADWLDIPGLKWSPGNCRDWLWWTKGDKLEIRLSEPRHPITEAMPLAHMSWHWGGSYNVPDGARSILEIEDDGGSLFLDFPALPGGGRLLLASLDPHSHNGQRFMPATTRFLQSFYPWLNRELGIERRKPNRFTYLQCSHVPSEWQPDWIGPNLEAEGFEVRFAPLYELGPDLLAATDTLYLPSSHDEIFLKRRADDLLGFLAQGGNLIICAEPCQPWLPFMAPFRAVPPRPFANIKVRVRDDRFGIFGNFGEGFDGWKGIYGQYARGWTDAPPGAIWLTDVGTEMDPKPADWLWQYPADDERGGYVFMHNGDNMTRYPDHGPEKEALVANIAKALQRLSIGDLLM</sequence>
<gene>
    <name evidence="1" type="ORF">Mame_00436</name>
</gene>
<organism evidence="1 2">
    <name type="scientific">Martelella mediterranea DSM 17316</name>
    <dbReference type="NCBI Taxonomy" id="1122214"/>
    <lineage>
        <taxon>Bacteria</taxon>
        <taxon>Pseudomonadati</taxon>
        <taxon>Pseudomonadota</taxon>
        <taxon>Alphaproteobacteria</taxon>
        <taxon>Hyphomicrobiales</taxon>
        <taxon>Aurantimonadaceae</taxon>
        <taxon>Martelella</taxon>
    </lineage>
</organism>
<dbReference type="STRING" id="1122214.Mame_00436"/>